<comment type="similarity">
    <text evidence="1 3">Belongs to the peptidase C14A family.</text>
</comment>
<dbReference type="Gene3D" id="1.25.40.10">
    <property type="entry name" value="Tetratricopeptide repeat domain"/>
    <property type="match status" value="1"/>
</dbReference>
<evidence type="ECO:0000259" key="6">
    <source>
        <dbReference type="PROSITE" id="PS50208"/>
    </source>
</evidence>
<protein>
    <submittedName>
        <fullName evidence="7">Caspase-14</fullName>
    </submittedName>
</protein>
<dbReference type="PRINTS" id="PR00376">
    <property type="entry name" value="IL1BCENZYME"/>
</dbReference>
<reference evidence="7" key="1">
    <citation type="submission" date="2020-07" db="EMBL/GenBank/DDBJ databases">
        <title>The High-quality genome of the commercially important snow crab, Chionoecetes opilio.</title>
        <authorList>
            <person name="Jeong J.-H."/>
            <person name="Ryu S."/>
        </authorList>
    </citation>
    <scope>NUCLEOTIDE SEQUENCE</scope>
    <source>
        <strain evidence="7">MADBK_172401_WGS</strain>
        <tissue evidence="7">Digestive gland</tissue>
    </source>
</reference>
<dbReference type="AlphaFoldDB" id="A0A8J4XM91"/>
<accession>A0A8J4XM91</accession>
<dbReference type="SUPFAM" id="SSF52129">
    <property type="entry name" value="Caspase-like"/>
    <property type="match status" value="1"/>
</dbReference>
<dbReference type="InterPro" id="IPR052039">
    <property type="entry name" value="Caspase-related_regulators"/>
</dbReference>
<dbReference type="InterPro" id="IPR011990">
    <property type="entry name" value="TPR-like_helical_dom_sf"/>
</dbReference>
<dbReference type="InterPro" id="IPR001309">
    <property type="entry name" value="Pept_C14_p20"/>
</dbReference>
<dbReference type="PANTHER" id="PTHR22576:SF41">
    <property type="entry name" value="CASPASE 14, APOPTOSIS-RELATED CYSTEINE PEPTIDASE"/>
    <property type="match status" value="1"/>
</dbReference>
<dbReference type="OrthoDB" id="6355095at2759"/>
<dbReference type="InterPro" id="IPR019734">
    <property type="entry name" value="TPR_rpt"/>
</dbReference>
<dbReference type="Gene3D" id="3.40.50.1460">
    <property type="match status" value="1"/>
</dbReference>
<dbReference type="Proteomes" id="UP000770661">
    <property type="component" value="Unassembled WGS sequence"/>
</dbReference>
<dbReference type="InterPro" id="IPR011600">
    <property type="entry name" value="Pept_C14_caspase"/>
</dbReference>
<dbReference type="GO" id="GO:0006508">
    <property type="term" value="P:proteolysis"/>
    <property type="evidence" value="ECO:0007669"/>
    <property type="project" value="InterPro"/>
</dbReference>
<dbReference type="InterPro" id="IPR002138">
    <property type="entry name" value="Pept_C14_p10"/>
</dbReference>
<gene>
    <name evidence="7" type="primary">Casp14_0</name>
    <name evidence="7" type="ORF">GWK47_023101</name>
</gene>
<evidence type="ECO:0000313" key="7">
    <source>
        <dbReference type="EMBL" id="KAG0710305.1"/>
    </source>
</evidence>
<dbReference type="PROSITE" id="PS50207">
    <property type="entry name" value="CASPASE_P10"/>
    <property type="match status" value="1"/>
</dbReference>
<dbReference type="GO" id="GO:0004197">
    <property type="term" value="F:cysteine-type endopeptidase activity"/>
    <property type="evidence" value="ECO:0007669"/>
    <property type="project" value="InterPro"/>
</dbReference>
<evidence type="ECO:0000256" key="2">
    <source>
        <dbReference type="PROSITE-ProRule" id="PRU00339"/>
    </source>
</evidence>
<evidence type="ECO:0000313" key="8">
    <source>
        <dbReference type="Proteomes" id="UP000770661"/>
    </source>
</evidence>
<keyword evidence="8" id="KW-1185">Reference proteome</keyword>
<dbReference type="PANTHER" id="PTHR22576">
    <property type="entry name" value="MUCOSA ASSOCIATED LYMPHOID TISSUE LYMPHOMA TRANSLOCATION PROTEIN 1/PARACASPASE"/>
    <property type="match status" value="1"/>
</dbReference>
<dbReference type="PROSITE" id="PS50208">
    <property type="entry name" value="CASPASE_P20"/>
    <property type="match status" value="1"/>
</dbReference>
<dbReference type="Pfam" id="PF00656">
    <property type="entry name" value="Peptidase_C14"/>
    <property type="match status" value="1"/>
</dbReference>
<comment type="caution">
    <text evidence="7">The sequence shown here is derived from an EMBL/GenBank/DDBJ whole genome shotgun (WGS) entry which is preliminary data.</text>
</comment>
<feature type="repeat" description="TPR" evidence="2">
    <location>
        <begin position="49"/>
        <end position="82"/>
    </location>
</feature>
<feature type="domain" description="Caspase family p10" evidence="5">
    <location>
        <begin position="566"/>
        <end position="608"/>
    </location>
</feature>
<sequence length="660" mass="75617">MACVEPLEGVVVEARACYCEGRYVQAEKLYTQALAAFTPHRHIQKLLVAQIHNERGVCRYKLVYFDEAVQDYTQALALNPALAAAYYHRATIHYRLLAGHPKGSSRRQTLGQQAMEDFKEAVRRDPNNIEFKEGLQSCRDEIEADGDDVKVLDLEDVPLPKRVKLLFLLDNGDKETGTTPVYKEENAAAARQAKETFQAILMSREDGNQIITELLQTRAKELLSYEILILPEGTEAASHSVRKQDEDLLILAEGCHHLGIEYNQALSVKIKKVQKKMELNDKEKEGNFFIYAENLLMNHICDNLTADLVYRLFRLFIHRYRVKLGLHMDSDMTVQDKLEFDGVKEALFFYIIREMEEQNLLNRIYTDKLRDFFEELQGKNGKDENLSMAIAKLKSYPEECRPAGLCLVFCVTEDREGADSEIVKIRSVFEDHFKFTVKIERNPNCDTLDRYKKELIKTKYRFYDSLVIWFVSHGDETNLILSKEENINREKFIDDFSIFSNFSKKPKIFFMATCRGNKPICADEAGETRGDLGGTEASSDVRRISQDGPSGNKGCVGIDVPESCQDISRIYYQMDRLVAYATLPSNISFRLKDEGSVFVDTVCSLLEENQGENITQVLEGVSRLIHQIVFKSDEDKFVGESKQACFYESTFQKTFLIPKI</sequence>
<name>A0A8J4XM91_CHIOP</name>
<feature type="region of interest" description="Disordered" evidence="4">
    <location>
        <begin position="529"/>
        <end position="550"/>
    </location>
</feature>
<dbReference type="PROSITE" id="PS50005">
    <property type="entry name" value="TPR"/>
    <property type="match status" value="1"/>
</dbReference>
<evidence type="ECO:0000259" key="5">
    <source>
        <dbReference type="PROSITE" id="PS50207"/>
    </source>
</evidence>
<dbReference type="InterPro" id="IPR015917">
    <property type="entry name" value="Pept_C14A"/>
</dbReference>
<feature type="domain" description="Caspase family p20" evidence="6">
    <location>
        <begin position="409"/>
        <end position="518"/>
    </location>
</feature>
<dbReference type="EMBL" id="JACEEZ010024331">
    <property type="protein sequence ID" value="KAG0710305.1"/>
    <property type="molecule type" value="Genomic_DNA"/>
</dbReference>
<dbReference type="SMART" id="SM00115">
    <property type="entry name" value="CASc"/>
    <property type="match status" value="1"/>
</dbReference>
<evidence type="ECO:0000256" key="4">
    <source>
        <dbReference type="SAM" id="MobiDB-lite"/>
    </source>
</evidence>
<keyword evidence="2" id="KW-0802">TPR repeat</keyword>
<organism evidence="7 8">
    <name type="scientific">Chionoecetes opilio</name>
    <name type="common">Atlantic snow crab</name>
    <name type="synonym">Cancer opilio</name>
    <dbReference type="NCBI Taxonomy" id="41210"/>
    <lineage>
        <taxon>Eukaryota</taxon>
        <taxon>Metazoa</taxon>
        <taxon>Ecdysozoa</taxon>
        <taxon>Arthropoda</taxon>
        <taxon>Crustacea</taxon>
        <taxon>Multicrustacea</taxon>
        <taxon>Malacostraca</taxon>
        <taxon>Eumalacostraca</taxon>
        <taxon>Eucarida</taxon>
        <taxon>Decapoda</taxon>
        <taxon>Pleocyemata</taxon>
        <taxon>Brachyura</taxon>
        <taxon>Eubrachyura</taxon>
        <taxon>Majoidea</taxon>
        <taxon>Majidae</taxon>
        <taxon>Chionoecetes</taxon>
    </lineage>
</organism>
<dbReference type="SUPFAM" id="SSF48452">
    <property type="entry name" value="TPR-like"/>
    <property type="match status" value="1"/>
</dbReference>
<evidence type="ECO:0000256" key="1">
    <source>
        <dbReference type="ARBA" id="ARBA00010134"/>
    </source>
</evidence>
<dbReference type="SMART" id="SM00028">
    <property type="entry name" value="TPR"/>
    <property type="match status" value="3"/>
</dbReference>
<dbReference type="InterPro" id="IPR029030">
    <property type="entry name" value="Caspase-like_dom_sf"/>
</dbReference>
<proteinExistence type="inferred from homology"/>
<evidence type="ECO:0000256" key="3">
    <source>
        <dbReference type="RuleBase" id="RU003971"/>
    </source>
</evidence>